<dbReference type="Proteomes" id="UP000553948">
    <property type="component" value="Unassembled WGS sequence"/>
</dbReference>
<organism evidence="1 2">
    <name type="scientific">Pseudomonas putida</name>
    <name type="common">Arthrobacter siderocapsulatus</name>
    <dbReference type="NCBI Taxonomy" id="303"/>
    <lineage>
        <taxon>Bacteria</taxon>
        <taxon>Pseudomonadati</taxon>
        <taxon>Pseudomonadota</taxon>
        <taxon>Gammaproteobacteria</taxon>
        <taxon>Pseudomonadales</taxon>
        <taxon>Pseudomonadaceae</taxon>
        <taxon>Pseudomonas</taxon>
    </lineage>
</organism>
<dbReference type="InterPro" id="IPR030927">
    <property type="entry name" value="T2SS_GspM_XcpZ"/>
</dbReference>
<name>A0A7W2QIQ4_PSEPU</name>
<comment type="caution">
    <text evidence="1">The sequence shown here is derived from an EMBL/GenBank/DDBJ whole genome shotgun (WGS) entry which is preliminary data.</text>
</comment>
<protein>
    <submittedName>
        <fullName evidence="1">Type II secretion system protein GspM</fullName>
    </submittedName>
</protein>
<dbReference type="AlphaFoldDB" id="A0A7W2QIQ4"/>
<reference evidence="1 2" key="1">
    <citation type="submission" date="2020-07" db="EMBL/GenBank/DDBJ databases">
        <title>Diversity of carbapenemase encoding genes among Pseudomonas putida group clinical isolates in a tertiary Brazilian hospital.</title>
        <authorList>
            <person name="Alberto-Lei F."/>
            <person name="Nodari C.S."/>
            <person name="Streling A.P."/>
            <person name="Paulino J.T."/>
            <person name="Bessa-Neto F.O."/>
            <person name="Cayo R."/>
            <person name="Gales A.C."/>
        </authorList>
    </citation>
    <scope>NUCLEOTIDE SEQUENCE [LARGE SCALE GENOMIC DNA]</scope>
    <source>
        <strain evidence="1 2">12464</strain>
    </source>
</reference>
<dbReference type="EMBL" id="JACGDG010000007">
    <property type="protein sequence ID" value="MBA6116082.1"/>
    <property type="molecule type" value="Genomic_DNA"/>
</dbReference>
<evidence type="ECO:0000313" key="2">
    <source>
        <dbReference type="Proteomes" id="UP000553948"/>
    </source>
</evidence>
<accession>A0A7W2QIQ4</accession>
<sequence length="128" mass="14774">MNRHWIQRHRLLLAWYLIGLLLAVLAVREGLSHWRELSQWRGLAEQAAGLRSGPGLSLERLRQSAQARRVELVDVELQGKRWQLRGQVADDRVLEGWLQALRSEGVQPLQWGLEQDAQGLRFDLVVQP</sequence>
<dbReference type="RefSeq" id="WP_176513127.1">
    <property type="nucleotide sequence ID" value="NZ_CP060529.1"/>
</dbReference>
<evidence type="ECO:0000313" key="1">
    <source>
        <dbReference type="EMBL" id="MBA6116082.1"/>
    </source>
</evidence>
<proteinExistence type="predicted"/>
<gene>
    <name evidence="1" type="primary">gspM</name>
    <name evidence="1" type="ORF">H4C47_10085</name>
</gene>
<dbReference type="NCBIfam" id="TIGR04412">
    <property type="entry name" value="T2SS_GspM_XcpZ"/>
    <property type="match status" value="1"/>
</dbReference>